<dbReference type="AlphaFoldDB" id="A0A2K1J8C0"/>
<dbReference type="EnsemblPlants" id="Pp3c16_12610V3.2">
    <property type="protein sequence ID" value="Pp3c16_12610V3.2"/>
    <property type="gene ID" value="Pp3c16_12610"/>
</dbReference>
<dbReference type="InParanoid" id="A0A2K1J8C0"/>
<dbReference type="Gramene" id="Pp3c16_12610V3.1">
    <property type="protein sequence ID" value="Pp3c16_12610V3.1"/>
    <property type="gene ID" value="Pp3c16_12610"/>
</dbReference>
<proteinExistence type="predicted"/>
<dbReference type="EMBL" id="ABEU02000016">
    <property type="protein sequence ID" value="PNR37771.1"/>
    <property type="molecule type" value="Genomic_DNA"/>
</dbReference>
<evidence type="ECO:0000313" key="2">
    <source>
        <dbReference type="EnsemblPlants" id="Pp3c16_12610V3.1"/>
    </source>
</evidence>
<name>A0A2K1J8C0_PHYPA</name>
<protein>
    <submittedName>
        <fullName evidence="1 2">Uncharacterized protein</fullName>
    </submittedName>
</protein>
<gene>
    <name evidence="1" type="ORF">PHYPA_020880</name>
</gene>
<reference evidence="2" key="3">
    <citation type="submission" date="2020-12" db="UniProtKB">
        <authorList>
            <consortium name="EnsemblPlants"/>
        </authorList>
    </citation>
    <scope>IDENTIFICATION</scope>
</reference>
<evidence type="ECO:0000313" key="1">
    <source>
        <dbReference type="EMBL" id="PNR37771.1"/>
    </source>
</evidence>
<keyword evidence="3" id="KW-1185">Reference proteome</keyword>
<evidence type="ECO:0000313" key="3">
    <source>
        <dbReference type="Proteomes" id="UP000006727"/>
    </source>
</evidence>
<dbReference type="EnsemblPlants" id="Pp3c16_12610V3.1">
    <property type="protein sequence ID" value="Pp3c16_12610V3.1"/>
    <property type="gene ID" value="Pp3c16_12610"/>
</dbReference>
<dbReference type="Proteomes" id="UP000006727">
    <property type="component" value="Chromosome 16"/>
</dbReference>
<dbReference type="Gramene" id="Pp3c16_12610V3.2">
    <property type="protein sequence ID" value="Pp3c16_12610V3.2"/>
    <property type="gene ID" value="Pp3c16_12610"/>
</dbReference>
<accession>A0A2K1J8C0</accession>
<reference evidence="1 3" key="2">
    <citation type="journal article" date="2018" name="Plant J.">
        <title>The Physcomitrella patens chromosome-scale assembly reveals moss genome structure and evolution.</title>
        <authorList>
            <person name="Lang D."/>
            <person name="Ullrich K.K."/>
            <person name="Murat F."/>
            <person name="Fuchs J."/>
            <person name="Jenkins J."/>
            <person name="Haas F.B."/>
            <person name="Piednoel M."/>
            <person name="Gundlach H."/>
            <person name="Van Bel M."/>
            <person name="Meyberg R."/>
            <person name="Vives C."/>
            <person name="Morata J."/>
            <person name="Symeonidi A."/>
            <person name="Hiss M."/>
            <person name="Muchero W."/>
            <person name="Kamisugi Y."/>
            <person name="Saleh O."/>
            <person name="Blanc G."/>
            <person name="Decker E.L."/>
            <person name="van Gessel N."/>
            <person name="Grimwood J."/>
            <person name="Hayes R.D."/>
            <person name="Graham S.W."/>
            <person name="Gunter L.E."/>
            <person name="McDaniel S.F."/>
            <person name="Hoernstein S.N.W."/>
            <person name="Larsson A."/>
            <person name="Li F.W."/>
            <person name="Perroud P.F."/>
            <person name="Phillips J."/>
            <person name="Ranjan P."/>
            <person name="Rokshar D.S."/>
            <person name="Rothfels C.J."/>
            <person name="Schneider L."/>
            <person name="Shu S."/>
            <person name="Stevenson D.W."/>
            <person name="Thummler F."/>
            <person name="Tillich M."/>
            <person name="Villarreal Aguilar J.C."/>
            <person name="Widiez T."/>
            <person name="Wong G.K."/>
            <person name="Wymore A."/>
            <person name="Zhang Y."/>
            <person name="Zimmer A.D."/>
            <person name="Quatrano R.S."/>
            <person name="Mayer K.F.X."/>
            <person name="Goodstein D."/>
            <person name="Casacuberta J.M."/>
            <person name="Vandepoele K."/>
            <person name="Reski R."/>
            <person name="Cuming A.C."/>
            <person name="Tuskan G.A."/>
            <person name="Maumus F."/>
            <person name="Salse J."/>
            <person name="Schmutz J."/>
            <person name="Rensing S.A."/>
        </authorList>
    </citation>
    <scope>NUCLEOTIDE SEQUENCE [LARGE SCALE GENOMIC DNA]</scope>
    <source>
        <strain evidence="2 3">cv. Gransden 2004</strain>
    </source>
</reference>
<organism evidence="1">
    <name type="scientific">Physcomitrium patens</name>
    <name type="common">Spreading-leaved earth moss</name>
    <name type="synonym">Physcomitrella patens</name>
    <dbReference type="NCBI Taxonomy" id="3218"/>
    <lineage>
        <taxon>Eukaryota</taxon>
        <taxon>Viridiplantae</taxon>
        <taxon>Streptophyta</taxon>
        <taxon>Embryophyta</taxon>
        <taxon>Bryophyta</taxon>
        <taxon>Bryophytina</taxon>
        <taxon>Bryopsida</taxon>
        <taxon>Funariidae</taxon>
        <taxon>Funariales</taxon>
        <taxon>Funariaceae</taxon>
        <taxon>Physcomitrium</taxon>
    </lineage>
</organism>
<reference evidence="1 3" key="1">
    <citation type="journal article" date="2008" name="Science">
        <title>The Physcomitrella genome reveals evolutionary insights into the conquest of land by plants.</title>
        <authorList>
            <person name="Rensing S."/>
            <person name="Lang D."/>
            <person name="Zimmer A."/>
            <person name="Terry A."/>
            <person name="Salamov A."/>
            <person name="Shapiro H."/>
            <person name="Nishiyama T."/>
            <person name="Perroud P.-F."/>
            <person name="Lindquist E."/>
            <person name="Kamisugi Y."/>
            <person name="Tanahashi T."/>
            <person name="Sakakibara K."/>
            <person name="Fujita T."/>
            <person name="Oishi K."/>
            <person name="Shin-I T."/>
            <person name="Kuroki Y."/>
            <person name="Toyoda A."/>
            <person name="Suzuki Y."/>
            <person name="Hashimoto A."/>
            <person name="Yamaguchi K."/>
            <person name="Sugano A."/>
            <person name="Kohara Y."/>
            <person name="Fujiyama A."/>
            <person name="Anterola A."/>
            <person name="Aoki S."/>
            <person name="Ashton N."/>
            <person name="Barbazuk W.B."/>
            <person name="Barker E."/>
            <person name="Bennetzen J."/>
            <person name="Bezanilla M."/>
            <person name="Blankenship R."/>
            <person name="Cho S.H."/>
            <person name="Dutcher S."/>
            <person name="Estelle M."/>
            <person name="Fawcett J.A."/>
            <person name="Gundlach H."/>
            <person name="Hanada K."/>
            <person name="Heyl A."/>
            <person name="Hicks K.A."/>
            <person name="Hugh J."/>
            <person name="Lohr M."/>
            <person name="Mayer K."/>
            <person name="Melkozernov A."/>
            <person name="Murata T."/>
            <person name="Nelson D."/>
            <person name="Pils B."/>
            <person name="Prigge M."/>
            <person name="Reiss B."/>
            <person name="Renner T."/>
            <person name="Rombauts S."/>
            <person name="Rushton P."/>
            <person name="Sanderfoot A."/>
            <person name="Schween G."/>
            <person name="Shiu S.-H."/>
            <person name="Stueber K."/>
            <person name="Theodoulou F.L."/>
            <person name="Tu H."/>
            <person name="Van de Peer Y."/>
            <person name="Verrier P.J."/>
            <person name="Waters E."/>
            <person name="Wood A."/>
            <person name="Yang L."/>
            <person name="Cove D."/>
            <person name="Cuming A."/>
            <person name="Hasebe M."/>
            <person name="Lucas S."/>
            <person name="Mishler D.B."/>
            <person name="Reski R."/>
            <person name="Grigoriev I."/>
            <person name="Quatrano R.S."/>
            <person name="Boore J.L."/>
        </authorList>
    </citation>
    <scope>NUCLEOTIDE SEQUENCE [LARGE SCALE GENOMIC DNA]</scope>
    <source>
        <strain evidence="2 3">cv. Gransden 2004</strain>
    </source>
</reference>
<sequence>MTLPRSFKDTIAEASGRTVNLIRAPINLVQKNFKRKRKKLLALEAFTKSATRMAGKEETVKLGRVHLMMQANTKYQKEFPLVLNLATEI</sequence>